<name>A0ABU6TKX4_9FABA</name>
<comment type="caution">
    <text evidence="1">The sequence shown here is derived from an EMBL/GenBank/DDBJ whole genome shotgun (WGS) entry which is preliminary data.</text>
</comment>
<keyword evidence="2" id="KW-1185">Reference proteome</keyword>
<proteinExistence type="predicted"/>
<protein>
    <submittedName>
        <fullName evidence="1">Uncharacterized protein</fullName>
    </submittedName>
</protein>
<evidence type="ECO:0000313" key="1">
    <source>
        <dbReference type="EMBL" id="MED6149432.1"/>
    </source>
</evidence>
<evidence type="ECO:0000313" key="2">
    <source>
        <dbReference type="Proteomes" id="UP001341840"/>
    </source>
</evidence>
<feature type="non-terminal residue" evidence="1">
    <location>
        <position position="1"/>
    </location>
</feature>
<dbReference type="Proteomes" id="UP001341840">
    <property type="component" value="Unassembled WGS sequence"/>
</dbReference>
<gene>
    <name evidence="1" type="ORF">PIB30_062327</name>
</gene>
<organism evidence="1 2">
    <name type="scientific">Stylosanthes scabra</name>
    <dbReference type="NCBI Taxonomy" id="79078"/>
    <lineage>
        <taxon>Eukaryota</taxon>
        <taxon>Viridiplantae</taxon>
        <taxon>Streptophyta</taxon>
        <taxon>Embryophyta</taxon>
        <taxon>Tracheophyta</taxon>
        <taxon>Spermatophyta</taxon>
        <taxon>Magnoliopsida</taxon>
        <taxon>eudicotyledons</taxon>
        <taxon>Gunneridae</taxon>
        <taxon>Pentapetalae</taxon>
        <taxon>rosids</taxon>
        <taxon>fabids</taxon>
        <taxon>Fabales</taxon>
        <taxon>Fabaceae</taxon>
        <taxon>Papilionoideae</taxon>
        <taxon>50 kb inversion clade</taxon>
        <taxon>dalbergioids sensu lato</taxon>
        <taxon>Dalbergieae</taxon>
        <taxon>Pterocarpus clade</taxon>
        <taxon>Stylosanthes</taxon>
    </lineage>
</organism>
<dbReference type="EMBL" id="JASCZI010091198">
    <property type="protein sequence ID" value="MED6149432.1"/>
    <property type="molecule type" value="Genomic_DNA"/>
</dbReference>
<accession>A0ABU6TKX4</accession>
<reference evidence="1 2" key="1">
    <citation type="journal article" date="2023" name="Plants (Basel)">
        <title>Bridging the Gap: Combining Genomics and Transcriptomics Approaches to Understand Stylosanthes scabra, an Orphan Legume from the Brazilian Caatinga.</title>
        <authorList>
            <person name="Ferreira-Neto J.R.C."/>
            <person name="da Silva M.D."/>
            <person name="Binneck E."/>
            <person name="de Melo N.F."/>
            <person name="da Silva R.H."/>
            <person name="de Melo A.L.T.M."/>
            <person name="Pandolfi V."/>
            <person name="Bustamante F.O."/>
            <person name="Brasileiro-Vidal A.C."/>
            <person name="Benko-Iseppon A.M."/>
        </authorList>
    </citation>
    <scope>NUCLEOTIDE SEQUENCE [LARGE SCALE GENOMIC DNA]</scope>
    <source>
        <tissue evidence="1">Leaves</tissue>
    </source>
</reference>
<sequence>EFYANAVLTEEEKADQYPYQSYVRGVEINFSAAKIKEVLKLRSNTPDAMIDYQSRDDVRAENIIADNLAIIAESVDGKNNLIFPSTIYRLCKAAGVPRNDFKGDKPISIDKPITAGMITRVRGRYSQHDQMLQAEDGKNEQHDHDQEDEHEEAMMHLNSNMRIQISKDSTRNMATIWDNFNKIFLPCRFSKLNSSRTSRINKLKSTRNSAAREAYCCWALQQTNPNLAPIPPRDIPTFMNRIATQGRGLFEGALWPQPLGESSDGGKGKADA</sequence>